<dbReference type="PANTHER" id="PTHR10680:SF38">
    <property type="entry name" value="BLL1368 PROTEIN"/>
    <property type="match status" value="1"/>
</dbReference>
<name>A0ABV4U9R0_9BACT</name>
<protein>
    <recommendedName>
        <fullName evidence="5">NHL repeat-containing protein</fullName>
    </recommendedName>
</protein>
<dbReference type="PANTHER" id="PTHR10680">
    <property type="entry name" value="PEPTIDYL-GLYCINE ALPHA-AMIDATING MONOOXYGENASE"/>
    <property type="match status" value="1"/>
</dbReference>
<evidence type="ECO:0000256" key="2">
    <source>
        <dbReference type="ARBA" id="ARBA00023180"/>
    </source>
</evidence>
<keyword evidence="2" id="KW-0325">Glycoprotein</keyword>
<organism evidence="3 4">
    <name type="scientific">Natronomicrosphaera hydrolytica</name>
    <dbReference type="NCBI Taxonomy" id="3242702"/>
    <lineage>
        <taxon>Bacteria</taxon>
        <taxon>Pseudomonadati</taxon>
        <taxon>Planctomycetota</taxon>
        <taxon>Phycisphaerae</taxon>
        <taxon>Phycisphaerales</taxon>
        <taxon>Phycisphaeraceae</taxon>
        <taxon>Natronomicrosphaera</taxon>
    </lineage>
</organism>
<dbReference type="SUPFAM" id="SSF101898">
    <property type="entry name" value="NHL repeat"/>
    <property type="match status" value="1"/>
</dbReference>
<dbReference type="Proteomes" id="UP001575105">
    <property type="component" value="Unassembled WGS sequence"/>
</dbReference>
<reference evidence="3 4" key="1">
    <citation type="submission" date="2024-08" db="EMBL/GenBank/DDBJ databases">
        <title>Whole-genome sequencing of halo(alkali)philic microorganisms from hypersaline lakes.</title>
        <authorList>
            <person name="Sorokin D.Y."/>
            <person name="Merkel A.Y."/>
            <person name="Messina E."/>
            <person name="Yakimov M."/>
        </authorList>
    </citation>
    <scope>NUCLEOTIDE SEQUENCE [LARGE SCALE GENOMIC DNA]</scope>
    <source>
        <strain evidence="3 4">AB-hyl4</strain>
    </source>
</reference>
<evidence type="ECO:0000313" key="4">
    <source>
        <dbReference type="Proteomes" id="UP001575105"/>
    </source>
</evidence>
<accession>A0ABV4U9R0</accession>
<comment type="caution">
    <text evidence="3">The sequence shown here is derived from an EMBL/GenBank/DDBJ whole genome shotgun (WGS) entry which is preliminary data.</text>
</comment>
<proteinExistence type="predicted"/>
<gene>
    <name evidence="3" type="ORF">ACERK3_18915</name>
</gene>
<dbReference type="RefSeq" id="WP_425347268.1">
    <property type="nucleotide sequence ID" value="NZ_JBGUBD010000019.1"/>
</dbReference>
<keyword evidence="1" id="KW-0732">Signal</keyword>
<sequence>MTDTLSLADRTYSWNSQWAKVPDGVNLGYTHGVAVDREGLVHVFNQSAHALLTFDADGNFVRMWDAFPSDRFLGAHGLTLVQSDGEEFLWLTDQTSGEVVKTTLTGETVLSIDKPEHQAYAEGGNYSPTWASESPTNGDVYVADGYGSWLVHHYDKSGQYLDTLDGSSGAGAFKCPHAVWIGTRTAATGTDDPVLYVTDRGNSRVQVFGLDGSFIKAFDQQHPCCFDQHADGTLLVPDLHGFINLYDGRDELVAEHIGDNREIVGKHGWPNVPDEMRVAGRFNSPHGGCFDGEGNIYIVEWVADGRITKLTREG</sequence>
<evidence type="ECO:0008006" key="5">
    <source>
        <dbReference type="Google" id="ProtNLM"/>
    </source>
</evidence>
<dbReference type="EMBL" id="JBGUBD010000019">
    <property type="protein sequence ID" value="MFA9480347.1"/>
    <property type="molecule type" value="Genomic_DNA"/>
</dbReference>
<dbReference type="Gene3D" id="2.120.10.30">
    <property type="entry name" value="TolB, C-terminal domain"/>
    <property type="match status" value="1"/>
</dbReference>
<dbReference type="InterPro" id="IPR011042">
    <property type="entry name" value="6-blade_b-propeller_TolB-like"/>
</dbReference>
<evidence type="ECO:0000313" key="3">
    <source>
        <dbReference type="EMBL" id="MFA9480347.1"/>
    </source>
</evidence>
<keyword evidence="4" id="KW-1185">Reference proteome</keyword>
<evidence type="ECO:0000256" key="1">
    <source>
        <dbReference type="ARBA" id="ARBA00022729"/>
    </source>
</evidence>